<dbReference type="Proteomes" id="UP001200145">
    <property type="component" value="Unassembled WGS sequence"/>
</dbReference>
<dbReference type="Pfam" id="PF02113">
    <property type="entry name" value="Peptidase_S13"/>
    <property type="match status" value="1"/>
</dbReference>
<keyword evidence="2 3" id="KW-0378">Hydrolase</keyword>
<evidence type="ECO:0000313" key="4">
    <source>
        <dbReference type="Proteomes" id="UP001200145"/>
    </source>
</evidence>
<dbReference type="PANTHER" id="PTHR30023:SF0">
    <property type="entry name" value="PENICILLIN-SENSITIVE CARBOXYPEPTIDASE A"/>
    <property type="match status" value="1"/>
</dbReference>
<keyword evidence="4" id="KW-1185">Reference proteome</keyword>
<dbReference type="InterPro" id="IPR012338">
    <property type="entry name" value="Beta-lactam/transpept-like"/>
</dbReference>
<dbReference type="GO" id="GO:0009002">
    <property type="term" value="F:serine-type D-Ala-D-Ala carboxypeptidase activity"/>
    <property type="evidence" value="ECO:0007669"/>
    <property type="project" value="UniProtKB-EC"/>
</dbReference>
<keyword evidence="3" id="KW-0645">Protease</keyword>
<keyword evidence="3" id="KW-0121">Carboxypeptidase</keyword>
<comment type="caution">
    <text evidence="3">The sequence shown here is derived from an EMBL/GenBank/DDBJ whole genome shotgun (WGS) entry which is preliminary data.</text>
</comment>
<comment type="similarity">
    <text evidence="1">Belongs to the peptidase S13 family.</text>
</comment>
<accession>A0ABS9BPB3</accession>
<dbReference type="PROSITE" id="PS51257">
    <property type="entry name" value="PROKAR_LIPOPROTEIN"/>
    <property type="match status" value="1"/>
</dbReference>
<dbReference type="SUPFAM" id="SSF56601">
    <property type="entry name" value="beta-lactamase/transpeptidase-like"/>
    <property type="match status" value="1"/>
</dbReference>
<dbReference type="RefSeq" id="WP_234868657.1">
    <property type="nucleotide sequence ID" value="NZ_JAKEVY010000008.1"/>
</dbReference>
<reference evidence="3 4" key="1">
    <citation type="submission" date="2022-01" db="EMBL/GenBank/DDBJ databases">
        <title>Flavihumibacter sp. nov., isolated from sediment of a river.</title>
        <authorList>
            <person name="Liu H."/>
        </authorList>
    </citation>
    <scope>NUCLEOTIDE SEQUENCE [LARGE SCALE GENOMIC DNA]</scope>
    <source>
        <strain evidence="3 4">RY-1</strain>
    </source>
</reference>
<dbReference type="PANTHER" id="PTHR30023">
    <property type="entry name" value="D-ALANYL-D-ALANINE CARBOXYPEPTIDASE"/>
    <property type="match status" value="1"/>
</dbReference>
<protein>
    <submittedName>
        <fullName evidence="3">D-alanyl-D-alanine carboxypeptidase</fullName>
        <ecNumber evidence="3">3.4.16.4</ecNumber>
    </submittedName>
</protein>
<dbReference type="Gene3D" id="3.40.710.10">
    <property type="entry name" value="DD-peptidase/beta-lactamase superfamily"/>
    <property type="match status" value="2"/>
</dbReference>
<sequence length="446" mass="50852">MRLYTHVVFSVLLMLILSACSVSKKLDQYAQKLVLQEEGLRQAHIGISIYDPQKASYLYNYQGDKYFIPASNTKLFTMYAGMRYLGDSLPGIRYAETADSIYLLPTGDPSLLHPDFPVHPVIDWLKSNQKELVIQQENWREKELGYGWSWDDYNSSYMAERSPLPVYGNTIRWTQVLEKSESEDGQLVNEAFVYSEPEVSWKVNFNPAKTSSFSVIRDRYSNQFTISEGKEILKTLEIPFVTNGLFSALDLLRDTIGRSILLVPGENTRKADRVLYSQPTDSLLKLMMLRSDNFYAEQVLLMASQQVYGWMNTRKMIDTILKADLKGLPHSPNWVDGSGLSRYNLFTPVDMVWLLEKMEQEFGRNRVDAILASGGKGTLSNYYSDLGDAMKAKTGTLSGQVALSGYLTTKKGKRLIFSVLVNNHQTSAVKVRRAVEAYLQKVWERY</sequence>
<proteinExistence type="inferred from homology"/>
<name>A0ABS9BPB3_9BACT</name>
<evidence type="ECO:0000313" key="3">
    <source>
        <dbReference type="EMBL" id="MCF1717000.1"/>
    </source>
</evidence>
<organism evidence="3 4">
    <name type="scientific">Flavihumibacter fluminis</name>
    <dbReference type="NCBI Taxonomy" id="2909236"/>
    <lineage>
        <taxon>Bacteria</taxon>
        <taxon>Pseudomonadati</taxon>
        <taxon>Bacteroidota</taxon>
        <taxon>Chitinophagia</taxon>
        <taxon>Chitinophagales</taxon>
        <taxon>Chitinophagaceae</taxon>
        <taxon>Flavihumibacter</taxon>
    </lineage>
</organism>
<evidence type="ECO:0000256" key="2">
    <source>
        <dbReference type="ARBA" id="ARBA00022801"/>
    </source>
</evidence>
<dbReference type="InterPro" id="IPR000667">
    <property type="entry name" value="Peptidase_S13"/>
</dbReference>
<dbReference type="PRINTS" id="PR00922">
    <property type="entry name" value="DADACBPTASE3"/>
</dbReference>
<evidence type="ECO:0000256" key="1">
    <source>
        <dbReference type="ARBA" id="ARBA00006096"/>
    </source>
</evidence>
<dbReference type="EC" id="3.4.16.4" evidence="3"/>
<dbReference type="EMBL" id="JAKEVY010000008">
    <property type="protein sequence ID" value="MCF1717000.1"/>
    <property type="molecule type" value="Genomic_DNA"/>
</dbReference>
<gene>
    <name evidence="3" type="ORF">L0U88_20325</name>
</gene>